<proteinExistence type="predicted"/>
<evidence type="ECO:0000256" key="2">
    <source>
        <dbReference type="SAM" id="MobiDB-lite"/>
    </source>
</evidence>
<reference evidence="3 4" key="1">
    <citation type="journal article" date="2014" name="Agronomy (Basel)">
        <title>A Draft Genome Sequence for Ensete ventricosum, the Drought-Tolerant Tree Against Hunger.</title>
        <authorList>
            <person name="Harrison J."/>
            <person name="Moore K.A."/>
            <person name="Paszkiewicz K."/>
            <person name="Jones T."/>
            <person name="Grant M."/>
            <person name="Ambacheew D."/>
            <person name="Muzemil S."/>
            <person name="Studholme D.J."/>
        </authorList>
    </citation>
    <scope>NUCLEOTIDE SEQUENCE [LARGE SCALE GENOMIC DNA]</scope>
</reference>
<name>A0A427B887_ENSVE</name>
<protein>
    <submittedName>
        <fullName evidence="3">Uncharacterized protein</fullName>
    </submittedName>
</protein>
<sequence length="177" mass="20320">MGYQITNLQQEINALRSGGGPEAVAAVEERAVELEKELEKMKHERDEAFLRIETSDKELNDVRSDLSEARRQLKEVGVKAHRTDDDMLKLVKELESVRAGLSRQAIDDYKGSTGFKEGLKRMGRVSYEYGYRVALTRFRLLHPDLEVEENPFTIRPEDDSVSMERQQTFNDLDSPES</sequence>
<feature type="coiled-coil region" evidence="1">
    <location>
        <begin position="24"/>
        <end position="79"/>
    </location>
</feature>
<organism evidence="3 4">
    <name type="scientific">Ensete ventricosum</name>
    <name type="common">Abyssinian banana</name>
    <name type="synonym">Musa ensete</name>
    <dbReference type="NCBI Taxonomy" id="4639"/>
    <lineage>
        <taxon>Eukaryota</taxon>
        <taxon>Viridiplantae</taxon>
        <taxon>Streptophyta</taxon>
        <taxon>Embryophyta</taxon>
        <taxon>Tracheophyta</taxon>
        <taxon>Spermatophyta</taxon>
        <taxon>Magnoliopsida</taxon>
        <taxon>Liliopsida</taxon>
        <taxon>Zingiberales</taxon>
        <taxon>Musaceae</taxon>
        <taxon>Ensete</taxon>
    </lineage>
</organism>
<gene>
    <name evidence="3" type="ORF">B296_00010767</name>
</gene>
<dbReference type="EMBL" id="AMZH03000248">
    <property type="protein sequence ID" value="RRT84709.1"/>
    <property type="molecule type" value="Genomic_DNA"/>
</dbReference>
<comment type="caution">
    <text evidence="3">The sequence shown here is derived from an EMBL/GenBank/DDBJ whole genome shotgun (WGS) entry which is preliminary data.</text>
</comment>
<accession>A0A427B887</accession>
<keyword evidence="1" id="KW-0175">Coiled coil</keyword>
<evidence type="ECO:0000313" key="3">
    <source>
        <dbReference type="EMBL" id="RRT84709.1"/>
    </source>
</evidence>
<dbReference type="Proteomes" id="UP000287651">
    <property type="component" value="Unassembled WGS sequence"/>
</dbReference>
<feature type="region of interest" description="Disordered" evidence="2">
    <location>
        <begin position="151"/>
        <end position="177"/>
    </location>
</feature>
<feature type="compositionally biased region" description="Polar residues" evidence="2">
    <location>
        <begin position="163"/>
        <end position="177"/>
    </location>
</feature>
<evidence type="ECO:0000256" key="1">
    <source>
        <dbReference type="SAM" id="Coils"/>
    </source>
</evidence>
<dbReference type="Gene3D" id="1.10.287.1490">
    <property type="match status" value="1"/>
</dbReference>
<dbReference type="AlphaFoldDB" id="A0A427B887"/>
<evidence type="ECO:0000313" key="4">
    <source>
        <dbReference type="Proteomes" id="UP000287651"/>
    </source>
</evidence>